<dbReference type="Proteomes" id="UP000215896">
    <property type="component" value="Unassembled WGS sequence"/>
</dbReference>
<accession>A0A255GG19</accession>
<comment type="caution">
    <text evidence="2">The sequence shown here is derived from an EMBL/GenBank/DDBJ whole genome shotgun (WGS) entry which is preliminary data.</text>
</comment>
<dbReference type="AlphaFoldDB" id="A0A255GG19"/>
<proteinExistence type="predicted"/>
<dbReference type="OrthoDB" id="3732773at2"/>
<evidence type="ECO:0000256" key="1">
    <source>
        <dbReference type="SAM" id="Phobius"/>
    </source>
</evidence>
<evidence type="ECO:0000313" key="2">
    <source>
        <dbReference type="EMBL" id="OYO14788.1"/>
    </source>
</evidence>
<dbReference type="EMBL" id="NMVO01000012">
    <property type="protein sequence ID" value="OYO14788.1"/>
    <property type="molecule type" value="Genomic_DNA"/>
</dbReference>
<feature type="transmembrane region" description="Helical" evidence="1">
    <location>
        <begin position="38"/>
        <end position="59"/>
    </location>
</feature>
<evidence type="ECO:0000313" key="3">
    <source>
        <dbReference type="Proteomes" id="UP000215896"/>
    </source>
</evidence>
<sequence length="63" mass="7376">MFSDLNLNGTVPARIRPNIGDWGPTDLPTTKQKKRWRWIIPLLFVIAIIVVTIAGYIFWTMYR</sequence>
<organism evidence="2 3">
    <name type="scientific">Enemella evansiae</name>
    <dbReference type="NCBI Taxonomy" id="2016499"/>
    <lineage>
        <taxon>Bacteria</taxon>
        <taxon>Bacillati</taxon>
        <taxon>Actinomycetota</taxon>
        <taxon>Actinomycetes</taxon>
        <taxon>Propionibacteriales</taxon>
        <taxon>Propionibacteriaceae</taxon>
        <taxon>Enemella</taxon>
    </lineage>
</organism>
<keyword evidence="1" id="KW-0812">Transmembrane</keyword>
<protein>
    <submittedName>
        <fullName evidence="2">Uncharacterized protein</fullName>
    </submittedName>
</protein>
<keyword evidence="1" id="KW-1133">Transmembrane helix</keyword>
<reference evidence="2 3" key="1">
    <citation type="submission" date="2017-07" db="EMBL/GenBank/DDBJ databases">
        <title>Draft whole genome sequences of clinical Proprionibacteriaceae strains.</title>
        <authorList>
            <person name="Bernier A.-M."/>
            <person name="Bernard K."/>
            <person name="Domingo M.-C."/>
        </authorList>
    </citation>
    <scope>NUCLEOTIDE SEQUENCE [LARGE SCALE GENOMIC DNA]</scope>
    <source>
        <strain evidence="2 3">NML 030167</strain>
    </source>
</reference>
<gene>
    <name evidence="2" type="ORF">CGZ94_06610</name>
</gene>
<name>A0A255GG19_9ACTN</name>
<keyword evidence="3" id="KW-1185">Reference proteome</keyword>
<keyword evidence="1" id="KW-0472">Membrane</keyword>